<reference evidence="1 2" key="1">
    <citation type="submission" date="2024-02" db="EMBL/GenBank/DDBJ databases">
        <title>A nitrogen-fixing paenibacillus bacterium.</title>
        <authorList>
            <person name="Zhang W.L."/>
            <person name="Chen S.F."/>
        </authorList>
    </citation>
    <scope>NUCLEOTIDE SEQUENCE [LARGE SCALE GENOMIC DNA]</scope>
    <source>
        <strain evidence="1 2">M1</strain>
    </source>
</reference>
<comment type="caution">
    <text evidence="1">The sequence shown here is derived from an EMBL/GenBank/DDBJ whole genome shotgun (WGS) entry which is preliminary data.</text>
</comment>
<accession>A0ABU7VR27</accession>
<dbReference type="RefSeq" id="WP_331845889.1">
    <property type="nucleotide sequence ID" value="NZ_JAZHPZ010000003.1"/>
</dbReference>
<keyword evidence="2" id="KW-1185">Reference proteome</keyword>
<proteinExistence type="predicted"/>
<sequence>MVLDEQEYRGAQHNKAVRGYILRSLVKGYNNSLLCRQLVNVMVNDGVIVSPDISKHLDYLKGKGYIEFTDSTINSYTAYANDAVIRLTVKGIDLLEGSTPSDPGVTL</sequence>
<evidence type="ECO:0000313" key="2">
    <source>
        <dbReference type="Proteomes" id="UP001306950"/>
    </source>
</evidence>
<gene>
    <name evidence="1" type="ORF">V3851_07425</name>
</gene>
<dbReference type="Proteomes" id="UP001306950">
    <property type="component" value="Unassembled WGS sequence"/>
</dbReference>
<dbReference type="EMBL" id="JAZHPZ010000003">
    <property type="protein sequence ID" value="MEF2965656.1"/>
    <property type="molecule type" value="Genomic_DNA"/>
</dbReference>
<name>A0ABU7VR27_9BACL</name>
<organism evidence="1 2">
    <name type="scientific">Paenibacillus haidiansis</name>
    <dbReference type="NCBI Taxonomy" id="1574488"/>
    <lineage>
        <taxon>Bacteria</taxon>
        <taxon>Bacillati</taxon>
        <taxon>Bacillota</taxon>
        <taxon>Bacilli</taxon>
        <taxon>Bacillales</taxon>
        <taxon>Paenibacillaceae</taxon>
        <taxon>Paenibacillus</taxon>
    </lineage>
</organism>
<evidence type="ECO:0008006" key="3">
    <source>
        <dbReference type="Google" id="ProtNLM"/>
    </source>
</evidence>
<evidence type="ECO:0000313" key="1">
    <source>
        <dbReference type="EMBL" id="MEF2965656.1"/>
    </source>
</evidence>
<protein>
    <recommendedName>
        <fullName evidence="3">ArsR family transcriptional regulator</fullName>
    </recommendedName>
</protein>